<protein>
    <submittedName>
        <fullName evidence="2">Uncharacterized protein</fullName>
    </submittedName>
</protein>
<feature type="signal peptide" evidence="1">
    <location>
        <begin position="1"/>
        <end position="29"/>
    </location>
</feature>
<gene>
    <name evidence="2" type="ORF">DSCA_15530</name>
</gene>
<dbReference type="KEGG" id="dalk:DSCA_15530"/>
<dbReference type="AlphaFoldDB" id="A0A5K7YGD1"/>
<keyword evidence="3" id="KW-1185">Reference proteome</keyword>
<reference evidence="2 3" key="1">
    <citation type="submission" date="2019-11" db="EMBL/GenBank/DDBJ databases">
        <title>Comparative genomics of hydrocarbon-degrading Desulfosarcina strains.</title>
        <authorList>
            <person name="Watanabe M."/>
            <person name="Kojima H."/>
            <person name="Fukui M."/>
        </authorList>
    </citation>
    <scope>NUCLEOTIDE SEQUENCE [LARGE SCALE GENOMIC DNA]</scope>
    <source>
        <strain evidence="2 3">PL12</strain>
    </source>
</reference>
<feature type="chain" id="PRO_5024391198" evidence="1">
    <location>
        <begin position="30"/>
        <end position="127"/>
    </location>
</feature>
<keyword evidence="1" id="KW-0732">Signal</keyword>
<name>A0A5K7YGD1_9BACT</name>
<organism evidence="2 3">
    <name type="scientific">Desulfosarcina alkanivorans</name>
    <dbReference type="NCBI Taxonomy" id="571177"/>
    <lineage>
        <taxon>Bacteria</taxon>
        <taxon>Pseudomonadati</taxon>
        <taxon>Thermodesulfobacteriota</taxon>
        <taxon>Desulfobacteria</taxon>
        <taxon>Desulfobacterales</taxon>
        <taxon>Desulfosarcinaceae</taxon>
        <taxon>Desulfosarcina</taxon>
    </lineage>
</organism>
<evidence type="ECO:0000256" key="1">
    <source>
        <dbReference type="SAM" id="SignalP"/>
    </source>
</evidence>
<dbReference type="EMBL" id="AP021874">
    <property type="protein sequence ID" value="BBO67623.1"/>
    <property type="molecule type" value="Genomic_DNA"/>
</dbReference>
<proteinExistence type="predicted"/>
<evidence type="ECO:0000313" key="3">
    <source>
        <dbReference type="Proteomes" id="UP000427906"/>
    </source>
</evidence>
<evidence type="ECO:0000313" key="2">
    <source>
        <dbReference type="EMBL" id="BBO67623.1"/>
    </source>
</evidence>
<dbReference type="Proteomes" id="UP000427906">
    <property type="component" value="Chromosome"/>
</dbReference>
<dbReference type="RefSeq" id="WP_155315863.1">
    <property type="nucleotide sequence ID" value="NZ_AP021874.1"/>
</dbReference>
<sequence>MANAPPITLHISSYRRAGLILLFMWPAVACGQPNHGQPPVPMVLETIVVTADRRALRLTGNLERDDVDHTLSGDHHRVTAGFGAQAEHHWKTFTTTLGGRGDHTSDFDFHPGFSGGLSHAMNRHWLL</sequence>
<accession>A0A5K7YGD1</accession>